<dbReference type="GO" id="GO:0005506">
    <property type="term" value="F:iron ion binding"/>
    <property type="evidence" value="ECO:0007669"/>
    <property type="project" value="InterPro"/>
</dbReference>
<proteinExistence type="predicted"/>
<dbReference type="InterPro" id="IPR036396">
    <property type="entry name" value="Cyt_P450_sf"/>
</dbReference>
<dbReference type="RefSeq" id="XP_001904577.1">
    <property type="nucleotide sequence ID" value="XM_001904542.1"/>
</dbReference>
<dbReference type="GeneID" id="6188856"/>
<keyword evidence="1" id="KW-0812">Transmembrane</keyword>
<keyword evidence="1" id="KW-0472">Membrane</keyword>
<accession>B2AKN1</accession>
<dbReference type="SUPFAM" id="SSF48264">
    <property type="entry name" value="Cytochrome P450"/>
    <property type="match status" value="1"/>
</dbReference>
<dbReference type="KEGG" id="pan:PODANSg1599"/>
<feature type="transmembrane region" description="Helical" evidence="1">
    <location>
        <begin position="20"/>
        <end position="40"/>
    </location>
</feature>
<dbReference type="OrthoDB" id="3934656at2759"/>
<keyword evidence="1" id="KW-1133">Transmembrane helix</keyword>
<reference evidence="2" key="2">
    <citation type="submission" date="2008-07" db="EMBL/GenBank/DDBJ databases">
        <authorList>
            <person name="Genoscope - CEA"/>
        </authorList>
    </citation>
    <scope>NUCLEOTIDE SEQUENCE</scope>
    <source>
        <strain evidence="2">S mat+</strain>
    </source>
</reference>
<dbReference type="EMBL" id="CU633865">
    <property type="protein sequence ID" value="CAP64484.1"/>
    <property type="molecule type" value="Genomic_DNA"/>
</dbReference>
<evidence type="ECO:0000256" key="1">
    <source>
        <dbReference type="SAM" id="Phobius"/>
    </source>
</evidence>
<organism evidence="2">
    <name type="scientific">Podospora anserina (strain S / ATCC MYA-4624 / DSM 980 / FGSC 10383)</name>
    <name type="common">Pleurage anserina</name>
    <dbReference type="NCBI Taxonomy" id="515849"/>
    <lineage>
        <taxon>Eukaryota</taxon>
        <taxon>Fungi</taxon>
        <taxon>Dikarya</taxon>
        <taxon>Ascomycota</taxon>
        <taxon>Pezizomycotina</taxon>
        <taxon>Sordariomycetes</taxon>
        <taxon>Sordariomycetidae</taxon>
        <taxon>Sordariales</taxon>
        <taxon>Podosporaceae</taxon>
        <taxon>Podospora</taxon>
        <taxon>Podospora anserina</taxon>
    </lineage>
</organism>
<dbReference type="GO" id="GO:0020037">
    <property type="term" value="F:heme binding"/>
    <property type="evidence" value="ECO:0007669"/>
    <property type="project" value="InterPro"/>
</dbReference>
<gene>
    <name evidence="2" type="ORF">PODANS_5_7730</name>
</gene>
<evidence type="ECO:0000313" key="2">
    <source>
        <dbReference type="EMBL" id="CAP64484.1"/>
    </source>
</evidence>
<dbReference type="VEuPathDB" id="FungiDB:PODANS_5_7730"/>
<dbReference type="GO" id="GO:0004497">
    <property type="term" value="F:monooxygenase activity"/>
    <property type="evidence" value="ECO:0007669"/>
    <property type="project" value="InterPro"/>
</dbReference>
<sequence>MTLLSTTVPHLQAAWDVHPYLLLSVPFALYLLISNVRSYLKLRHINGPFLAHFTYVWFVGSVARGKMLSTLQKLTYKYGPVCRIGPNDLLVGDFDEVVRINGVRSPYVKSDWYTTIRFDVDGGDSVVSLMDTAEHDVRKAKLIKGYEGRGKGQDKGWMDKVVDKHLVELVRLLREKYVKQGREINWTNVMRYFSADVMVEALMGEAW</sequence>
<protein>
    <submittedName>
        <fullName evidence="2">Podospora anserina S mat+ genomic DNA chromosome 5, supercontig 9</fullName>
    </submittedName>
</protein>
<dbReference type="HOGENOM" id="CLU_1326872_0_0_1"/>
<dbReference type="AlphaFoldDB" id="B2AKN1"/>
<dbReference type="GO" id="GO:0016705">
    <property type="term" value="F:oxidoreductase activity, acting on paired donors, with incorporation or reduction of molecular oxygen"/>
    <property type="evidence" value="ECO:0007669"/>
    <property type="project" value="InterPro"/>
</dbReference>
<name>B2AKN1_PODAN</name>
<dbReference type="Gene3D" id="1.10.630.10">
    <property type="entry name" value="Cytochrome P450"/>
    <property type="match status" value="1"/>
</dbReference>
<reference evidence="2" key="1">
    <citation type="journal article" date="2008" name="Genome Biol.">
        <title>The genome sequence of the model ascomycete fungus Podospora anserina.</title>
        <authorList>
            <person name="Espagne E."/>
            <person name="Lespinet O."/>
            <person name="Malagnac F."/>
            <person name="Da Silva C."/>
            <person name="Jaillon O."/>
            <person name="Porcel B.M."/>
            <person name="Couloux A."/>
            <person name="Aury J.-M."/>
            <person name="Segurens B."/>
            <person name="Poulain J."/>
            <person name="Anthouard V."/>
            <person name="Grossetete S."/>
            <person name="Khalili H."/>
            <person name="Coppin E."/>
            <person name="Dequard-Chablat M."/>
            <person name="Picard M."/>
            <person name="Contamine V."/>
            <person name="Arnaise S."/>
            <person name="Bourdais A."/>
            <person name="Berteaux-Lecellier V."/>
            <person name="Gautheret D."/>
            <person name="de Vries R.P."/>
            <person name="Battaglia E."/>
            <person name="Coutinho P.M."/>
            <person name="Danchin E.G.J."/>
            <person name="Henrissat B."/>
            <person name="El Khoury R."/>
            <person name="Sainsard-Chanet A."/>
            <person name="Boivin A."/>
            <person name="Pinan-Lucarre B."/>
            <person name="Sellem C.H."/>
            <person name="Debuchy R."/>
            <person name="Wincker P."/>
            <person name="Weissenbach J."/>
            <person name="Silar P."/>
        </authorList>
    </citation>
    <scope>NUCLEOTIDE SEQUENCE [LARGE SCALE GENOMIC DNA]</scope>
    <source>
        <strain evidence="2">S mat+</strain>
    </source>
</reference>